<keyword evidence="6" id="KW-0206">Cytoskeleton</keyword>
<dbReference type="EMBL" id="VJMH01005348">
    <property type="protein sequence ID" value="KAF0697014.1"/>
    <property type="molecule type" value="Genomic_DNA"/>
</dbReference>
<dbReference type="Gene3D" id="1.25.40.10">
    <property type="entry name" value="Tetratricopeptide repeat domain"/>
    <property type="match status" value="1"/>
</dbReference>
<name>A0A485KVK9_9STRA</name>
<dbReference type="Pfam" id="PF21033">
    <property type="entry name" value="RMD1-3"/>
    <property type="match status" value="1"/>
</dbReference>
<comment type="subunit">
    <text evidence="2">Interacts with microtubules.</text>
</comment>
<evidence type="ECO:0000256" key="4">
    <source>
        <dbReference type="ARBA" id="ARBA00022737"/>
    </source>
</evidence>
<dbReference type="EMBL" id="CAADRA010005369">
    <property type="protein sequence ID" value="VFT89141.1"/>
    <property type="molecule type" value="Genomic_DNA"/>
</dbReference>
<sequence length="258" mass="28576">MNVVQQVDALYKDPGFSRRKILAMLRDANQATPNDPDILWRYAQALFTVGKMSSANTQAETANEALEIARQAALLAPENPTTHKWVGIILYDMDHFDDLRSKLMHAQSMLVHLKRACDLGGDAECFHLLGLVSLSIASLPWRKRVAAKALVPNAILPTFDDALASFEAFEAHEPKSNRLNVFCIAQVLAKLKRPAEAKAWLEICNAMVRTRGDKEKKLDSLVLALAKSLSLPLRPCPHPLSPRKKEPVVNNVAAVELV</sequence>
<dbReference type="SUPFAM" id="SSF48452">
    <property type="entry name" value="TPR-like"/>
    <property type="match status" value="1"/>
</dbReference>
<evidence type="ECO:0000256" key="5">
    <source>
        <dbReference type="ARBA" id="ARBA00022803"/>
    </source>
</evidence>
<dbReference type="InterPro" id="IPR049039">
    <property type="entry name" value="RMD1-3_a_helical_rpt"/>
</dbReference>
<evidence type="ECO:0000313" key="10">
    <source>
        <dbReference type="EMBL" id="VFT89141.1"/>
    </source>
</evidence>
<dbReference type="Proteomes" id="UP000332933">
    <property type="component" value="Unassembled WGS sequence"/>
</dbReference>
<reference evidence="10 11" key="1">
    <citation type="submission" date="2019-03" db="EMBL/GenBank/DDBJ databases">
        <authorList>
            <person name="Gaulin E."/>
            <person name="Dumas B."/>
        </authorList>
    </citation>
    <scope>NUCLEOTIDE SEQUENCE [LARGE SCALE GENOMIC DNA]</scope>
    <source>
        <strain evidence="10">CBS 568.67</strain>
    </source>
</reference>
<gene>
    <name evidence="10" type="primary">Aste57867_12288</name>
    <name evidence="9" type="ORF">As57867_012243</name>
    <name evidence="10" type="ORF">ASTE57867_12288</name>
</gene>
<dbReference type="GO" id="GO:0097431">
    <property type="term" value="C:mitotic spindle pole"/>
    <property type="evidence" value="ECO:0007669"/>
    <property type="project" value="TreeGrafter"/>
</dbReference>
<evidence type="ECO:0000256" key="6">
    <source>
        <dbReference type="ARBA" id="ARBA00023212"/>
    </source>
</evidence>
<dbReference type="OrthoDB" id="69711at2759"/>
<evidence type="ECO:0000256" key="3">
    <source>
        <dbReference type="ARBA" id="ARBA00022490"/>
    </source>
</evidence>
<dbReference type="InterPro" id="IPR011990">
    <property type="entry name" value="TPR-like_helical_dom_sf"/>
</dbReference>
<comment type="subcellular location">
    <subcellularLocation>
        <location evidence="1">Cytoplasm</location>
        <location evidence="1">Cytoskeleton</location>
    </subcellularLocation>
</comment>
<keyword evidence="3" id="KW-0963">Cytoplasm</keyword>
<keyword evidence="5" id="KW-0802">TPR repeat</keyword>
<reference evidence="9" key="2">
    <citation type="submission" date="2019-06" db="EMBL/GenBank/DDBJ databases">
        <title>Genomics analysis of Aphanomyces spp. identifies a new class of oomycete effector associated with host adaptation.</title>
        <authorList>
            <person name="Gaulin E."/>
        </authorList>
    </citation>
    <scope>NUCLEOTIDE SEQUENCE</scope>
    <source>
        <strain evidence="9">CBS 578.67</strain>
    </source>
</reference>
<dbReference type="GO" id="GO:0008017">
    <property type="term" value="F:microtubule binding"/>
    <property type="evidence" value="ECO:0007669"/>
    <property type="project" value="TreeGrafter"/>
</dbReference>
<dbReference type="GO" id="GO:0005737">
    <property type="term" value="C:cytoplasm"/>
    <property type="evidence" value="ECO:0007669"/>
    <property type="project" value="TreeGrafter"/>
</dbReference>
<evidence type="ECO:0000256" key="8">
    <source>
        <dbReference type="ARBA" id="ARBA00041958"/>
    </source>
</evidence>
<keyword evidence="11" id="KW-1185">Reference proteome</keyword>
<dbReference type="GO" id="GO:0005876">
    <property type="term" value="C:spindle microtubule"/>
    <property type="evidence" value="ECO:0007669"/>
    <property type="project" value="TreeGrafter"/>
</dbReference>
<accession>A0A485KVK9</accession>
<keyword evidence="4" id="KW-0677">Repeat</keyword>
<dbReference type="AlphaFoldDB" id="A0A485KVK9"/>
<organism evidence="10 11">
    <name type="scientific">Aphanomyces stellatus</name>
    <dbReference type="NCBI Taxonomy" id="120398"/>
    <lineage>
        <taxon>Eukaryota</taxon>
        <taxon>Sar</taxon>
        <taxon>Stramenopiles</taxon>
        <taxon>Oomycota</taxon>
        <taxon>Saprolegniomycetes</taxon>
        <taxon>Saprolegniales</taxon>
        <taxon>Verrucalvaceae</taxon>
        <taxon>Aphanomyces</taxon>
    </lineage>
</organism>
<evidence type="ECO:0000256" key="1">
    <source>
        <dbReference type="ARBA" id="ARBA00004245"/>
    </source>
</evidence>
<protein>
    <recommendedName>
        <fullName evidence="7">Regulator of microtubule dynamics protein 1</fullName>
    </recommendedName>
    <alternativeName>
        <fullName evidence="8">Protein FAM82B</fullName>
    </alternativeName>
</protein>
<dbReference type="PANTHER" id="PTHR16056">
    <property type="entry name" value="REGULATOR OF MICROTUBULE DYNAMICS PROTEIN"/>
    <property type="match status" value="1"/>
</dbReference>
<evidence type="ECO:0000313" key="9">
    <source>
        <dbReference type="EMBL" id="KAF0697014.1"/>
    </source>
</evidence>
<dbReference type="PANTHER" id="PTHR16056:SF16">
    <property type="entry name" value="REGULATOR OF MICROTUBULE DYNAMICS PROTEIN 1"/>
    <property type="match status" value="1"/>
</dbReference>
<evidence type="ECO:0000256" key="7">
    <source>
        <dbReference type="ARBA" id="ARBA00039966"/>
    </source>
</evidence>
<evidence type="ECO:0000313" key="11">
    <source>
        <dbReference type="Proteomes" id="UP000332933"/>
    </source>
</evidence>
<proteinExistence type="predicted"/>
<evidence type="ECO:0000256" key="2">
    <source>
        <dbReference type="ARBA" id="ARBA00011375"/>
    </source>
</evidence>